<evidence type="ECO:0000313" key="3">
    <source>
        <dbReference type="Proteomes" id="UP001470230"/>
    </source>
</evidence>
<dbReference type="EMBL" id="JAPFFF010000021">
    <property type="protein sequence ID" value="KAK8854176.1"/>
    <property type="molecule type" value="Genomic_DNA"/>
</dbReference>
<reference evidence="2 3" key="1">
    <citation type="submission" date="2024-04" db="EMBL/GenBank/DDBJ databases">
        <title>Tritrichomonas musculus Genome.</title>
        <authorList>
            <person name="Alves-Ferreira E."/>
            <person name="Grigg M."/>
            <person name="Lorenzi H."/>
            <person name="Galac M."/>
        </authorList>
    </citation>
    <scope>NUCLEOTIDE SEQUENCE [LARGE SCALE GENOMIC DNA]</scope>
    <source>
        <strain evidence="2 3">EAF2021</strain>
    </source>
</reference>
<accession>A0ABR2HYK1</accession>
<comment type="caution">
    <text evidence="2">The sequence shown here is derived from an EMBL/GenBank/DDBJ whole genome shotgun (WGS) entry which is preliminary data.</text>
</comment>
<protein>
    <submittedName>
        <fullName evidence="2">Uncharacterized protein</fullName>
    </submittedName>
</protein>
<feature type="coiled-coil region" evidence="1">
    <location>
        <begin position="26"/>
        <end position="53"/>
    </location>
</feature>
<gene>
    <name evidence="2" type="ORF">M9Y10_016734</name>
</gene>
<dbReference type="Proteomes" id="UP001470230">
    <property type="component" value="Unassembled WGS sequence"/>
</dbReference>
<evidence type="ECO:0000313" key="2">
    <source>
        <dbReference type="EMBL" id="KAK8854176.1"/>
    </source>
</evidence>
<name>A0ABR2HYK1_9EUKA</name>
<organism evidence="2 3">
    <name type="scientific">Tritrichomonas musculus</name>
    <dbReference type="NCBI Taxonomy" id="1915356"/>
    <lineage>
        <taxon>Eukaryota</taxon>
        <taxon>Metamonada</taxon>
        <taxon>Parabasalia</taxon>
        <taxon>Tritrichomonadida</taxon>
        <taxon>Tritrichomonadidae</taxon>
        <taxon>Tritrichomonas</taxon>
    </lineage>
</organism>
<evidence type="ECO:0000256" key="1">
    <source>
        <dbReference type="SAM" id="Coils"/>
    </source>
</evidence>
<proteinExistence type="predicted"/>
<keyword evidence="3" id="KW-1185">Reference proteome</keyword>
<keyword evidence="1" id="KW-0175">Coiled coil</keyword>
<sequence>MVEFYDADIGINKLIHLNSKYEQDRYNELINEIKRYKADNDNNEAAINRLYARYYGNLCDKAYGKRYINMWNMKMRLLKQMYGELIRTSFVEDVLGSPQSELSRANDASEYTYKSRYYDPNSNSFKYINKPIEPCASRIRTRY</sequence>